<dbReference type="CDD" id="cd06261">
    <property type="entry name" value="TM_PBP2"/>
    <property type="match status" value="1"/>
</dbReference>
<evidence type="ECO:0000313" key="13">
    <source>
        <dbReference type="EMBL" id="NEX59555.1"/>
    </source>
</evidence>
<evidence type="ECO:0000256" key="6">
    <source>
        <dbReference type="ARBA" id="ARBA00022692"/>
    </source>
</evidence>
<dbReference type="PANTHER" id="PTHR30450">
    <property type="entry name" value="ABC TRANSPORTER PERMEASE"/>
    <property type="match status" value="1"/>
</dbReference>
<dbReference type="NCBIfam" id="TIGR01726">
    <property type="entry name" value="HEQRo_perm_3TM"/>
    <property type="match status" value="1"/>
</dbReference>
<dbReference type="GO" id="GO:0006865">
    <property type="term" value="P:amino acid transport"/>
    <property type="evidence" value="ECO:0007669"/>
    <property type="project" value="TreeGrafter"/>
</dbReference>
<evidence type="ECO:0000256" key="3">
    <source>
        <dbReference type="ARBA" id="ARBA00022448"/>
    </source>
</evidence>
<evidence type="ECO:0000259" key="12">
    <source>
        <dbReference type="PROSITE" id="PS50928"/>
    </source>
</evidence>
<feature type="transmembrane region" description="Helical" evidence="11">
    <location>
        <begin position="59"/>
        <end position="84"/>
    </location>
</feature>
<feature type="transmembrane region" description="Helical" evidence="11">
    <location>
        <begin position="20"/>
        <end position="47"/>
    </location>
</feature>
<keyword evidence="7 11" id="KW-1133">Transmembrane helix</keyword>
<dbReference type="InterPro" id="IPR000515">
    <property type="entry name" value="MetI-like"/>
</dbReference>
<dbReference type="SUPFAM" id="SSF161098">
    <property type="entry name" value="MetI-like"/>
    <property type="match status" value="1"/>
</dbReference>
<accession>A0A6B3SJM8</accession>
<comment type="caution">
    <text evidence="13">The sequence shown here is derived from an EMBL/GenBank/DDBJ whole genome shotgun (WGS) entry which is preliminary data.</text>
</comment>
<reference evidence="13 14" key="1">
    <citation type="submission" date="2020-02" db="EMBL/GenBank/DDBJ databases">
        <authorList>
            <person name="Kim M.K."/>
        </authorList>
    </citation>
    <scope>NUCLEOTIDE SEQUENCE [LARGE SCALE GENOMIC DNA]</scope>
    <source>
        <strain evidence="13 14">17J57-3</strain>
    </source>
</reference>
<feature type="transmembrane region" description="Helical" evidence="11">
    <location>
        <begin position="202"/>
        <end position="221"/>
    </location>
</feature>
<evidence type="ECO:0000313" key="14">
    <source>
        <dbReference type="Proteomes" id="UP000482155"/>
    </source>
</evidence>
<dbReference type="PANTHER" id="PTHR30450:SF5">
    <property type="entry name" value="HISTIDINE TRANSPORT SYSTEM PERMEASE PROTEIN HISM"/>
    <property type="match status" value="1"/>
</dbReference>
<protein>
    <recommendedName>
        <fullName evidence="9">Histidine/lysine/arginine/ornithine transport system permease protein HisM</fullName>
    </recommendedName>
</protein>
<dbReference type="RefSeq" id="WP_163959808.1">
    <property type="nucleotide sequence ID" value="NZ_JAAIVB010000003.1"/>
</dbReference>
<dbReference type="GO" id="GO:0022857">
    <property type="term" value="F:transmembrane transporter activity"/>
    <property type="evidence" value="ECO:0007669"/>
    <property type="project" value="InterPro"/>
</dbReference>
<organism evidence="13 14">
    <name type="scientific">Noviherbaspirillum galbum</name>
    <dbReference type="NCBI Taxonomy" id="2709383"/>
    <lineage>
        <taxon>Bacteria</taxon>
        <taxon>Pseudomonadati</taxon>
        <taxon>Pseudomonadota</taxon>
        <taxon>Betaproteobacteria</taxon>
        <taxon>Burkholderiales</taxon>
        <taxon>Oxalobacteraceae</taxon>
        <taxon>Noviherbaspirillum</taxon>
    </lineage>
</organism>
<sequence length="238" mass="26871">MTDLLQEYWRAYLWTDGTRLTGLAVTMWMLVLSTGIGFALAVPLAIARVSPRRWLSLPVHLYTYVFRGTPLYVQLLLIYSGIYGLQIVRETELLNLFFRVGFNCVILAFVLNTCAYTTEILAGAIRSVSHGAVEAGRAYGMSDAVLYRRIILPDAFRRSIPALSNEVIFMLHGTSVAFAATVPDLLKIARDANADTFRSFEAFGFAGLLYLLATFFLVWLFRKAEQRWLRHVQPHHAA</sequence>
<dbReference type="EMBL" id="JAAIVB010000003">
    <property type="protein sequence ID" value="NEX59555.1"/>
    <property type="molecule type" value="Genomic_DNA"/>
</dbReference>
<comment type="subcellular location">
    <subcellularLocation>
        <location evidence="1">Cell inner membrane</location>
        <topology evidence="1">Multi-pass membrane protein</topology>
    </subcellularLocation>
    <subcellularLocation>
        <location evidence="11">Cell membrane</location>
        <topology evidence="11">Multi-pass membrane protein</topology>
    </subcellularLocation>
</comment>
<evidence type="ECO:0000256" key="1">
    <source>
        <dbReference type="ARBA" id="ARBA00004429"/>
    </source>
</evidence>
<keyword evidence="8 11" id="KW-0472">Membrane</keyword>
<dbReference type="Gene3D" id="1.10.3720.10">
    <property type="entry name" value="MetI-like"/>
    <property type="match status" value="1"/>
</dbReference>
<comment type="subunit">
    <text evidence="10">The HisPMQJ complex is composed of two ATP-binding proteins (HisP), two transmembrane proteins (HisM and HisQ) and a solute-binding protein (HisJ). The HisPMQ-ArgT complex is composed of two ATP-binding proteins (HisP), two transmembrane proteins (HisM and HisQ) and a solute-binding protein (ArgT).</text>
</comment>
<name>A0A6B3SJM8_9BURK</name>
<evidence type="ECO:0000256" key="8">
    <source>
        <dbReference type="ARBA" id="ARBA00023136"/>
    </source>
</evidence>
<evidence type="ECO:0000256" key="7">
    <source>
        <dbReference type="ARBA" id="ARBA00022989"/>
    </source>
</evidence>
<evidence type="ECO:0000256" key="10">
    <source>
        <dbReference type="ARBA" id="ARBA00046835"/>
    </source>
</evidence>
<feature type="domain" description="ABC transmembrane type-1" evidence="12">
    <location>
        <begin position="23"/>
        <end position="221"/>
    </location>
</feature>
<dbReference type="InterPro" id="IPR051322">
    <property type="entry name" value="AA_ABC_Transporter_Permease"/>
</dbReference>
<proteinExistence type="inferred from homology"/>
<dbReference type="InterPro" id="IPR010065">
    <property type="entry name" value="AA_ABC_transptr_permease_3TM"/>
</dbReference>
<keyword evidence="14" id="KW-1185">Reference proteome</keyword>
<keyword evidence="6 11" id="KW-0812">Transmembrane</keyword>
<feature type="transmembrane region" description="Helical" evidence="11">
    <location>
        <begin position="96"/>
        <end position="116"/>
    </location>
</feature>
<dbReference type="AlphaFoldDB" id="A0A6B3SJM8"/>
<gene>
    <name evidence="13" type="ORF">G3574_00550</name>
</gene>
<evidence type="ECO:0000256" key="4">
    <source>
        <dbReference type="ARBA" id="ARBA00022475"/>
    </source>
</evidence>
<evidence type="ECO:0000256" key="11">
    <source>
        <dbReference type="RuleBase" id="RU363032"/>
    </source>
</evidence>
<dbReference type="Proteomes" id="UP000482155">
    <property type="component" value="Unassembled WGS sequence"/>
</dbReference>
<dbReference type="InterPro" id="IPR035906">
    <property type="entry name" value="MetI-like_sf"/>
</dbReference>
<evidence type="ECO:0000256" key="9">
    <source>
        <dbReference type="ARBA" id="ARBA00039779"/>
    </source>
</evidence>
<keyword evidence="5" id="KW-0997">Cell inner membrane</keyword>
<evidence type="ECO:0000256" key="2">
    <source>
        <dbReference type="ARBA" id="ARBA00010072"/>
    </source>
</evidence>
<dbReference type="Pfam" id="PF00528">
    <property type="entry name" value="BPD_transp_1"/>
    <property type="match status" value="1"/>
</dbReference>
<dbReference type="PROSITE" id="PS50928">
    <property type="entry name" value="ABC_TM1"/>
    <property type="match status" value="1"/>
</dbReference>
<keyword evidence="4" id="KW-1003">Cell membrane</keyword>
<evidence type="ECO:0000256" key="5">
    <source>
        <dbReference type="ARBA" id="ARBA00022519"/>
    </source>
</evidence>
<dbReference type="NCBIfam" id="NF011651">
    <property type="entry name" value="PRK15069.1"/>
    <property type="match status" value="1"/>
</dbReference>
<dbReference type="FunFam" id="1.10.3720.10:FF:000012">
    <property type="entry name" value="Histidine ABC transporter permease HisM"/>
    <property type="match status" value="1"/>
</dbReference>
<dbReference type="GO" id="GO:0043190">
    <property type="term" value="C:ATP-binding cassette (ABC) transporter complex"/>
    <property type="evidence" value="ECO:0007669"/>
    <property type="project" value="InterPro"/>
</dbReference>
<comment type="similarity">
    <text evidence="2">Belongs to the binding-protein-dependent transport system permease family. HisMQ subfamily.</text>
</comment>
<keyword evidence="3 11" id="KW-0813">Transport</keyword>
<feature type="transmembrane region" description="Helical" evidence="11">
    <location>
        <begin position="162"/>
        <end position="182"/>
    </location>
</feature>